<name>A0A517LGP2_9PEZI</name>
<dbReference type="FunFam" id="3.40.50.720:FF:000577">
    <property type="entry name" value="Proline utilization protein PrnX, putative"/>
    <property type="match status" value="1"/>
</dbReference>
<dbReference type="PANTHER" id="PTHR13812">
    <property type="entry name" value="KETIMINE REDUCTASE MU-CRYSTALLIN"/>
    <property type="match status" value="1"/>
</dbReference>
<dbReference type="EMBL" id="CP042196">
    <property type="protein sequence ID" value="QDS74810.1"/>
    <property type="molecule type" value="Genomic_DNA"/>
</dbReference>
<dbReference type="Gene3D" id="3.40.50.720">
    <property type="entry name" value="NAD(P)-binding Rossmann-like Domain"/>
    <property type="match status" value="1"/>
</dbReference>
<feature type="compositionally biased region" description="Low complexity" evidence="2">
    <location>
        <begin position="128"/>
        <end position="149"/>
    </location>
</feature>
<protein>
    <recommendedName>
        <fullName evidence="5">NAD(P)-binding protein</fullName>
    </recommendedName>
</protein>
<evidence type="ECO:0008006" key="5">
    <source>
        <dbReference type="Google" id="ProtNLM"/>
    </source>
</evidence>
<dbReference type="SUPFAM" id="SSF51735">
    <property type="entry name" value="NAD(P)-binding Rossmann-fold domains"/>
    <property type="match status" value="1"/>
</dbReference>
<dbReference type="GO" id="GO:0005737">
    <property type="term" value="C:cytoplasm"/>
    <property type="evidence" value="ECO:0007669"/>
    <property type="project" value="TreeGrafter"/>
</dbReference>
<dbReference type="InterPro" id="IPR036291">
    <property type="entry name" value="NAD(P)-bd_dom_sf"/>
</dbReference>
<comment type="similarity">
    <text evidence="1">Belongs to the ornithine cyclodeaminase/mu-crystallin family.</text>
</comment>
<evidence type="ECO:0000313" key="3">
    <source>
        <dbReference type="EMBL" id="QDS74810.1"/>
    </source>
</evidence>
<feature type="region of interest" description="Disordered" evidence="2">
    <location>
        <begin position="93"/>
        <end position="178"/>
    </location>
</feature>
<sequence length="505" mass="55093">MALTILCDDDVRTLLHSLTRKDVLEIQQALADALHYYSTAIEDEDNGCSADYQPMRTHLKRQDGSTTLFMPASSNDGMGVKIVTLSEVCANTAKPPPRINSLESVSPSVSSGRTRLGSASTSSMKDALSTGSTNTNSSPNSARSSLDLSNMSIEEPYTYKPHKPSRHSSTTPFDVPPDITPEMRARKGASTSPTGSLTLLNNDGTMRGLINAAEITAFRTALASTMLFKKRSNVHDVTIFGGGKQAYWHARLSLLLRGPEIHHLSFVNRSFENVVSLLHDLYKTHWPVEIPHPNTTIITPMHTEYQRHLKSTIRASSVIFCTTPSTEPLFPPEYLTSTEGRKKGRYIAAIGSYAPHMIEIHTDIIKQAVAPSHKHHHHKHAKQGGAVIVDSVEACLKEAGELIQAGLGGKEVVELGELVMLKREAERRRKDSNTSLDDEGVELGLDGGKKKNGNKDDNDGGLRDWLEKGNVIYKSVGLGLMDVVVGAELVRLADAMGVGTRIAKF</sequence>
<dbReference type="InterPro" id="IPR023401">
    <property type="entry name" value="ODC_N"/>
</dbReference>
<dbReference type="Proteomes" id="UP000316270">
    <property type="component" value="Chromosome 12"/>
</dbReference>
<dbReference type="PANTHER" id="PTHR13812:SF19">
    <property type="entry name" value="KETIMINE REDUCTASE MU-CRYSTALLIN"/>
    <property type="match status" value="1"/>
</dbReference>
<evidence type="ECO:0000256" key="1">
    <source>
        <dbReference type="ARBA" id="ARBA00008903"/>
    </source>
</evidence>
<proteinExistence type="inferred from homology"/>
<feature type="compositionally biased region" description="Basic and acidic residues" evidence="2">
    <location>
        <begin position="447"/>
        <end position="461"/>
    </location>
</feature>
<reference evidence="3 4" key="1">
    <citation type="submission" date="2019-07" db="EMBL/GenBank/DDBJ databases">
        <title>Finished genome of Venturia effusa.</title>
        <authorList>
            <person name="Young C.A."/>
            <person name="Cox M.P."/>
            <person name="Ganley A.R.D."/>
            <person name="David W.J."/>
        </authorList>
    </citation>
    <scope>NUCLEOTIDE SEQUENCE [LARGE SCALE GENOMIC DNA]</scope>
    <source>
        <strain evidence="4">albino</strain>
    </source>
</reference>
<dbReference type="Gene3D" id="3.30.1780.10">
    <property type="entry name" value="ornithine cyclodeaminase, domain 1"/>
    <property type="match status" value="1"/>
</dbReference>
<gene>
    <name evidence="3" type="ORF">FKW77_002290</name>
</gene>
<dbReference type="AlphaFoldDB" id="A0A517LGP2"/>
<evidence type="ECO:0000256" key="2">
    <source>
        <dbReference type="SAM" id="MobiDB-lite"/>
    </source>
</evidence>
<dbReference type="OrthoDB" id="41492at2759"/>
<accession>A0A517LGP2</accession>
<dbReference type="InterPro" id="IPR003462">
    <property type="entry name" value="ODC_Mu_crystall"/>
</dbReference>
<feature type="region of interest" description="Disordered" evidence="2">
    <location>
        <begin position="426"/>
        <end position="461"/>
    </location>
</feature>
<dbReference type="STRING" id="50376.A0A517LGP2"/>
<feature type="compositionally biased region" description="Low complexity" evidence="2">
    <location>
        <begin position="101"/>
        <end position="111"/>
    </location>
</feature>
<keyword evidence="4" id="KW-1185">Reference proteome</keyword>
<organism evidence="3 4">
    <name type="scientific">Venturia effusa</name>
    <dbReference type="NCBI Taxonomy" id="50376"/>
    <lineage>
        <taxon>Eukaryota</taxon>
        <taxon>Fungi</taxon>
        <taxon>Dikarya</taxon>
        <taxon>Ascomycota</taxon>
        <taxon>Pezizomycotina</taxon>
        <taxon>Dothideomycetes</taxon>
        <taxon>Pleosporomycetidae</taxon>
        <taxon>Venturiales</taxon>
        <taxon>Venturiaceae</taxon>
        <taxon>Venturia</taxon>
    </lineage>
</organism>
<evidence type="ECO:0000313" key="4">
    <source>
        <dbReference type="Proteomes" id="UP000316270"/>
    </source>
</evidence>